<feature type="region of interest" description="Disordered" evidence="1">
    <location>
        <begin position="26"/>
        <end position="50"/>
    </location>
</feature>
<evidence type="ECO:0000313" key="3">
    <source>
        <dbReference type="Proteomes" id="UP001428341"/>
    </source>
</evidence>
<feature type="compositionally biased region" description="Basic residues" evidence="1">
    <location>
        <begin position="169"/>
        <end position="184"/>
    </location>
</feature>
<proteinExistence type="predicted"/>
<feature type="compositionally biased region" description="Basic and acidic residues" evidence="1">
    <location>
        <begin position="30"/>
        <end position="39"/>
    </location>
</feature>
<evidence type="ECO:0000256" key="1">
    <source>
        <dbReference type="SAM" id="MobiDB-lite"/>
    </source>
</evidence>
<sequence length="238" mass="27193">MAALRVRGRGEKAIWGIEQFGADIAAQNDVRPRDDRENEANNNNNGNVSMEMDSNKQLDSISSVIPGCTHCPSKQHPLPFIFISSFHRTAPFDQTITTELQILQKAVVPSFALPPFLHRPSFNHSQSTTTALKFCTFEFKIWHITSVKERGRSKGSTGLKKEEEEGCKPKPRTKKKSSNRRRCRSLNSQQRTSIQAETSSFCCELPFNPRRRRSLKSERRQNLSRNVVVQHRLKTKNN</sequence>
<organism evidence="2 3">
    <name type="scientific">Citrus x changshan-huyou</name>
    <dbReference type="NCBI Taxonomy" id="2935761"/>
    <lineage>
        <taxon>Eukaryota</taxon>
        <taxon>Viridiplantae</taxon>
        <taxon>Streptophyta</taxon>
        <taxon>Embryophyta</taxon>
        <taxon>Tracheophyta</taxon>
        <taxon>Spermatophyta</taxon>
        <taxon>Magnoliopsida</taxon>
        <taxon>eudicotyledons</taxon>
        <taxon>Gunneridae</taxon>
        <taxon>Pentapetalae</taxon>
        <taxon>rosids</taxon>
        <taxon>malvids</taxon>
        <taxon>Sapindales</taxon>
        <taxon>Rutaceae</taxon>
        <taxon>Aurantioideae</taxon>
        <taxon>Citrus</taxon>
    </lineage>
</organism>
<accession>A0AAP0LYB9</accession>
<keyword evidence="3" id="KW-1185">Reference proteome</keyword>
<dbReference type="Proteomes" id="UP001428341">
    <property type="component" value="Unassembled WGS sequence"/>
</dbReference>
<name>A0AAP0LYB9_9ROSI</name>
<comment type="caution">
    <text evidence="2">The sequence shown here is derived from an EMBL/GenBank/DDBJ whole genome shotgun (WGS) entry which is preliminary data.</text>
</comment>
<dbReference type="EMBL" id="JBCGBO010000007">
    <property type="protein sequence ID" value="KAK9187164.1"/>
    <property type="molecule type" value="Genomic_DNA"/>
</dbReference>
<evidence type="ECO:0000313" key="2">
    <source>
        <dbReference type="EMBL" id="KAK9187164.1"/>
    </source>
</evidence>
<reference evidence="2 3" key="1">
    <citation type="submission" date="2024-05" db="EMBL/GenBank/DDBJ databases">
        <title>Haplotype-resolved chromosome-level genome assembly of Huyou (Citrus changshanensis).</title>
        <authorList>
            <person name="Miao C."/>
            <person name="Chen W."/>
            <person name="Wu Y."/>
            <person name="Wang L."/>
            <person name="Zhao S."/>
            <person name="Grierson D."/>
            <person name="Xu C."/>
            <person name="Chen K."/>
        </authorList>
    </citation>
    <scope>NUCLEOTIDE SEQUENCE [LARGE SCALE GENOMIC DNA]</scope>
    <source>
        <strain evidence="2">01-14</strain>
        <tissue evidence="2">Leaf</tissue>
    </source>
</reference>
<gene>
    <name evidence="2" type="ORF">WN944_018555</name>
</gene>
<feature type="region of interest" description="Disordered" evidence="1">
    <location>
        <begin position="150"/>
        <end position="191"/>
    </location>
</feature>
<feature type="compositionally biased region" description="Basic and acidic residues" evidence="1">
    <location>
        <begin position="159"/>
        <end position="168"/>
    </location>
</feature>
<protein>
    <submittedName>
        <fullName evidence="2">Uncharacterized protein</fullName>
    </submittedName>
</protein>
<dbReference type="AlphaFoldDB" id="A0AAP0LYB9"/>